<evidence type="ECO:0000313" key="3">
    <source>
        <dbReference type="Proteomes" id="UP000622860"/>
    </source>
</evidence>
<evidence type="ECO:0008006" key="4">
    <source>
        <dbReference type="Google" id="ProtNLM"/>
    </source>
</evidence>
<gene>
    <name evidence="2" type="ORF">GCM10011398_10950</name>
</gene>
<evidence type="ECO:0000313" key="2">
    <source>
        <dbReference type="EMBL" id="GGG68827.1"/>
    </source>
</evidence>
<dbReference type="InterPro" id="IPR046118">
    <property type="entry name" value="DUF6115"/>
</dbReference>
<dbReference type="EMBL" id="BMFR01000003">
    <property type="protein sequence ID" value="GGG68827.1"/>
    <property type="molecule type" value="Genomic_DNA"/>
</dbReference>
<reference evidence="2" key="1">
    <citation type="journal article" date="2014" name="Int. J. Syst. Evol. Microbiol.">
        <title>Complete genome sequence of Corynebacterium casei LMG S-19264T (=DSM 44701T), isolated from a smear-ripened cheese.</title>
        <authorList>
            <consortium name="US DOE Joint Genome Institute (JGI-PGF)"/>
            <person name="Walter F."/>
            <person name="Albersmeier A."/>
            <person name="Kalinowski J."/>
            <person name="Ruckert C."/>
        </authorList>
    </citation>
    <scope>NUCLEOTIDE SEQUENCE</scope>
    <source>
        <strain evidence="2">CGMCC 1.12754</strain>
    </source>
</reference>
<keyword evidence="1" id="KW-1133">Transmembrane helix</keyword>
<dbReference type="RefSeq" id="WP_188454362.1">
    <property type="nucleotide sequence ID" value="NZ_BMFR01000003.1"/>
</dbReference>
<protein>
    <recommendedName>
        <fullName evidence="4">Coupling factor for flagellin transcription and translation</fullName>
    </recommendedName>
</protein>
<dbReference type="AlphaFoldDB" id="A0A917H615"/>
<comment type="caution">
    <text evidence="2">The sequence shown here is derived from an EMBL/GenBank/DDBJ whole genome shotgun (WGS) entry which is preliminary data.</text>
</comment>
<keyword evidence="1" id="KW-0472">Membrane</keyword>
<name>A0A917H615_9BACI</name>
<accession>A0A917H615</accession>
<reference evidence="2" key="2">
    <citation type="submission" date="2020-09" db="EMBL/GenBank/DDBJ databases">
        <authorList>
            <person name="Sun Q."/>
            <person name="Zhou Y."/>
        </authorList>
    </citation>
    <scope>NUCLEOTIDE SEQUENCE</scope>
    <source>
        <strain evidence="2">CGMCC 1.12754</strain>
    </source>
</reference>
<proteinExistence type="predicted"/>
<sequence>MTAFLFTISFLLHIIAFVAIALLLKQLSQLKQHNHSENVIELLETYLQEIKEENRILQESVINNSLQDKNRTSKMSEQAATVKENRYMNTDEKNENYLVPEIAADDTTEMSLQAKILQLHAQGISDEQIAKKLGCGKTETELVIKLHNKNNE</sequence>
<keyword evidence="1" id="KW-0812">Transmembrane</keyword>
<dbReference type="Proteomes" id="UP000622860">
    <property type="component" value="Unassembled WGS sequence"/>
</dbReference>
<keyword evidence="3" id="KW-1185">Reference proteome</keyword>
<dbReference type="Pfam" id="PF19610">
    <property type="entry name" value="DUF6115"/>
    <property type="match status" value="1"/>
</dbReference>
<evidence type="ECO:0000256" key="1">
    <source>
        <dbReference type="SAM" id="Phobius"/>
    </source>
</evidence>
<feature type="transmembrane region" description="Helical" evidence="1">
    <location>
        <begin position="6"/>
        <end position="24"/>
    </location>
</feature>
<organism evidence="2 3">
    <name type="scientific">Virgibacillus oceani</name>
    <dbReference type="NCBI Taxonomy" id="1479511"/>
    <lineage>
        <taxon>Bacteria</taxon>
        <taxon>Bacillati</taxon>
        <taxon>Bacillota</taxon>
        <taxon>Bacilli</taxon>
        <taxon>Bacillales</taxon>
        <taxon>Bacillaceae</taxon>
        <taxon>Virgibacillus</taxon>
    </lineage>
</organism>